<proteinExistence type="predicted"/>
<evidence type="ECO:0000313" key="1">
    <source>
        <dbReference type="EMBL" id="RXQ26419.1"/>
    </source>
</evidence>
<gene>
    <name evidence="1" type="ORF">EI538_21555</name>
</gene>
<sequence>MAKKITKREKQIIIDTILGWSDSSITWEEVCDECQTVLNHRPSRQTLSYHKEIVDAFKSKKNGIKNGKNKLKRPSSLSIAADTIFRLESDCYRLEQENKALKQQFVFWQYNAYKYGITEQQLNEPLPPVDRGRTDRKLI</sequence>
<name>A0A3V8I9C9_SALER</name>
<comment type="caution">
    <text evidence="1">The sequence shown here is derived from an EMBL/GenBank/DDBJ whole genome shotgun (WGS) entry which is preliminary data.</text>
</comment>
<evidence type="ECO:0000313" key="2">
    <source>
        <dbReference type="Proteomes" id="UP000290660"/>
    </source>
</evidence>
<accession>A0A3V8I9C9</accession>
<dbReference type="EMBL" id="RSEO01000036">
    <property type="protein sequence ID" value="RXQ26419.1"/>
    <property type="molecule type" value="Genomic_DNA"/>
</dbReference>
<reference evidence="1 2" key="1">
    <citation type="submission" date="2018-12" db="EMBL/GenBank/DDBJ databases">
        <title>Identification of serotype of rogose Salmonella by whole genome sequencing.</title>
        <authorList>
            <person name="Sacchi C.T."/>
            <person name="Goncalves C.R."/>
            <person name="Tiba-Casas M.R."/>
        </authorList>
    </citation>
    <scope>NUCLEOTIDE SEQUENCE [LARGE SCALE GENOMIC DNA]</scope>
    <source>
        <strain evidence="1 2">169_17</strain>
    </source>
</reference>
<dbReference type="AlphaFoldDB" id="A0A3V8I9C9"/>
<organism evidence="1 2">
    <name type="scientific">Salmonella enterica</name>
    <name type="common">Salmonella choleraesuis</name>
    <dbReference type="NCBI Taxonomy" id="28901"/>
    <lineage>
        <taxon>Bacteria</taxon>
        <taxon>Pseudomonadati</taxon>
        <taxon>Pseudomonadota</taxon>
        <taxon>Gammaproteobacteria</taxon>
        <taxon>Enterobacterales</taxon>
        <taxon>Enterobacteriaceae</taxon>
        <taxon>Salmonella</taxon>
    </lineage>
</organism>
<protein>
    <submittedName>
        <fullName evidence="1">Uncharacterized protein</fullName>
    </submittedName>
</protein>
<dbReference type="RefSeq" id="WP_127173613.1">
    <property type="nucleotide sequence ID" value="NZ_JASMSH010000010.1"/>
</dbReference>
<dbReference type="Proteomes" id="UP000290660">
    <property type="component" value="Unassembled WGS sequence"/>
</dbReference>